<proteinExistence type="predicted"/>
<keyword evidence="2" id="KW-1185">Reference proteome</keyword>
<gene>
    <name evidence="1" type="ORF">immuto26A_144</name>
</gene>
<protein>
    <submittedName>
        <fullName evidence="1">Uncharacterized protein</fullName>
    </submittedName>
</protein>
<reference evidence="1 2" key="1">
    <citation type="submission" date="2020-12" db="EMBL/GenBank/DDBJ databases">
        <title>Dynamics of Baltic Sea phages driven by environmental changes.</title>
        <authorList>
            <person name="Hoetzinger M."/>
            <person name="Nilsson E."/>
            <person name="Holmfeldt K."/>
        </authorList>
    </citation>
    <scope>NUCLEOTIDE SEQUENCE [LARGE SCALE GENOMIC DNA]</scope>
</reference>
<organism evidence="1 2">
    <name type="scientific">Flavobacterium phage vB_FspM_immuto_2-6A</name>
    <dbReference type="NCBI Taxonomy" id="2801477"/>
    <lineage>
        <taxon>Viruses</taxon>
        <taxon>Duplodnaviria</taxon>
        <taxon>Heunggongvirae</taxon>
        <taxon>Uroviricota</taxon>
        <taxon>Caudoviricetes</taxon>
        <taxon>Immutovirus</taxon>
        <taxon>Immutovirus immuto</taxon>
    </lineage>
</organism>
<evidence type="ECO:0000313" key="2">
    <source>
        <dbReference type="Proteomes" id="UP000595566"/>
    </source>
</evidence>
<name>A0A7T8ERL6_9CAUD</name>
<accession>A0A7T8ERL6</accession>
<dbReference type="Proteomes" id="UP000595566">
    <property type="component" value="Segment"/>
</dbReference>
<sequence>MRYGGIYLYILYSFKRDVVMSPTNPILVLPKKNYCSRCPLSISLVYTAAKP</sequence>
<evidence type="ECO:0000313" key="1">
    <source>
        <dbReference type="EMBL" id="QQO91823.1"/>
    </source>
</evidence>
<dbReference type="EMBL" id="MW353175">
    <property type="protein sequence ID" value="QQO91823.1"/>
    <property type="molecule type" value="Genomic_DNA"/>
</dbReference>